<dbReference type="InterPro" id="IPR001433">
    <property type="entry name" value="OxRdtase_FAD/NAD-bd"/>
</dbReference>
<keyword evidence="4" id="KW-0479">Metal-binding</keyword>
<evidence type="ECO:0000259" key="8">
    <source>
        <dbReference type="PROSITE" id="PS51085"/>
    </source>
</evidence>
<evidence type="ECO:0000256" key="1">
    <source>
        <dbReference type="ARBA" id="ARBA00001974"/>
    </source>
</evidence>
<evidence type="ECO:0000259" key="9">
    <source>
        <dbReference type="PROSITE" id="PS51384"/>
    </source>
</evidence>
<evidence type="ECO:0000256" key="5">
    <source>
        <dbReference type="ARBA" id="ARBA00023002"/>
    </source>
</evidence>
<dbReference type="PROSITE" id="PS51085">
    <property type="entry name" value="2FE2S_FER_2"/>
    <property type="match status" value="1"/>
</dbReference>
<dbReference type="Pfam" id="PF00111">
    <property type="entry name" value="Fer2"/>
    <property type="match status" value="1"/>
</dbReference>
<dbReference type="SUPFAM" id="SSF54292">
    <property type="entry name" value="2Fe-2S ferredoxin-like"/>
    <property type="match status" value="1"/>
</dbReference>
<name>A0ABZ1RPW8_9ACTN</name>
<dbReference type="Proteomes" id="UP001432075">
    <property type="component" value="Chromosome"/>
</dbReference>
<dbReference type="SUPFAM" id="SSF52343">
    <property type="entry name" value="Ferredoxin reductase-like, C-terminal NADP-linked domain"/>
    <property type="match status" value="1"/>
</dbReference>
<feature type="domain" description="2Fe-2S ferredoxin-type" evidence="8">
    <location>
        <begin position="242"/>
        <end position="328"/>
    </location>
</feature>
<feature type="domain" description="FAD-binding FR-type" evidence="9">
    <location>
        <begin position="8"/>
        <end position="110"/>
    </location>
</feature>
<dbReference type="InterPro" id="IPR050415">
    <property type="entry name" value="MRET"/>
</dbReference>
<evidence type="ECO:0000256" key="3">
    <source>
        <dbReference type="ARBA" id="ARBA00022714"/>
    </source>
</evidence>
<dbReference type="PROSITE" id="PS51384">
    <property type="entry name" value="FAD_FR"/>
    <property type="match status" value="1"/>
</dbReference>
<keyword evidence="2" id="KW-0285">Flavoprotein</keyword>
<accession>A0ABZ1RPW8</accession>
<dbReference type="Pfam" id="PF00175">
    <property type="entry name" value="NAD_binding_1"/>
    <property type="match status" value="1"/>
</dbReference>
<sequence>MADVLSPPPALRLRVQDTVREADGVLGLLLADPWGAPLPAWEPGAHLEVSLPSGRIRHYSLSGDPGDLSTYRLGVLRDQGGRGGSEEIHTSIPAGSLLDVRGPVNRFPLVPAERYAFIAGGIGITPLLPMVREAAARGAAWSLLYGGRTLTSMAYRDELAALGGGNLVLAPEDTHGRLDIDSLLRGLPDTAAVYCCGPAGLIAAVESRCAALFPARPPHVERFTAAPDTALGSASGPDEGGFEVELRRSGAVLHVPPGRSLLDVVREAVPSVPSSCEQGICGTCETKVLAGAPDHRDSVLSEAEKAAGNTMMICVGRSRGGARLVLDL</sequence>
<evidence type="ECO:0000256" key="7">
    <source>
        <dbReference type="ARBA" id="ARBA00023014"/>
    </source>
</evidence>
<organism evidence="10 11">
    <name type="scientific">Streptomyces goshikiensis</name>
    <dbReference type="NCBI Taxonomy" id="1942"/>
    <lineage>
        <taxon>Bacteria</taxon>
        <taxon>Bacillati</taxon>
        <taxon>Actinomycetota</taxon>
        <taxon>Actinomycetes</taxon>
        <taxon>Kitasatosporales</taxon>
        <taxon>Streptomycetaceae</taxon>
        <taxon>Streptomyces</taxon>
    </lineage>
</organism>
<dbReference type="EMBL" id="CP108057">
    <property type="protein sequence ID" value="WUO47999.1"/>
    <property type="molecule type" value="Genomic_DNA"/>
</dbReference>
<dbReference type="Gene3D" id="2.40.30.10">
    <property type="entry name" value="Translation factors"/>
    <property type="match status" value="1"/>
</dbReference>
<comment type="cofactor">
    <cofactor evidence="1">
        <name>FAD</name>
        <dbReference type="ChEBI" id="CHEBI:57692"/>
    </cofactor>
</comment>
<dbReference type="CDD" id="cd06185">
    <property type="entry name" value="PDR_like"/>
    <property type="match status" value="1"/>
</dbReference>
<evidence type="ECO:0000313" key="11">
    <source>
        <dbReference type="Proteomes" id="UP001432075"/>
    </source>
</evidence>
<evidence type="ECO:0000256" key="6">
    <source>
        <dbReference type="ARBA" id="ARBA00023004"/>
    </source>
</evidence>
<keyword evidence="11" id="KW-1185">Reference proteome</keyword>
<dbReference type="InterPro" id="IPR039261">
    <property type="entry name" value="FNR_nucleotide-bd"/>
</dbReference>
<dbReference type="PANTHER" id="PTHR47354">
    <property type="entry name" value="NADH OXIDOREDUCTASE HCR"/>
    <property type="match status" value="1"/>
</dbReference>
<keyword evidence="3" id="KW-0001">2Fe-2S</keyword>
<protein>
    <submittedName>
        <fullName evidence="10">PDR/VanB family oxidoreductase</fullName>
    </submittedName>
</protein>
<dbReference type="InterPro" id="IPR001041">
    <property type="entry name" value="2Fe-2S_ferredoxin-type"/>
</dbReference>
<dbReference type="CDD" id="cd00207">
    <property type="entry name" value="fer2"/>
    <property type="match status" value="1"/>
</dbReference>
<evidence type="ECO:0000313" key="10">
    <source>
        <dbReference type="EMBL" id="WUO47999.1"/>
    </source>
</evidence>
<dbReference type="InterPro" id="IPR017927">
    <property type="entry name" value="FAD-bd_FR_type"/>
</dbReference>
<dbReference type="RefSeq" id="WP_328776331.1">
    <property type="nucleotide sequence ID" value="NZ_CP108057.1"/>
</dbReference>
<evidence type="ECO:0000256" key="4">
    <source>
        <dbReference type="ARBA" id="ARBA00022723"/>
    </source>
</evidence>
<dbReference type="PROSITE" id="PS00197">
    <property type="entry name" value="2FE2S_FER_1"/>
    <property type="match status" value="1"/>
</dbReference>
<dbReference type="Gene3D" id="3.10.20.30">
    <property type="match status" value="1"/>
</dbReference>
<dbReference type="Gene3D" id="3.40.50.80">
    <property type="entry name" value="Nucleotide-binding domain of ferredoxin-NADP reductase (FNR) module"/>
    <property type="match status" value="1"/>
</dbReference>
<evidence type="ECO:0000256" key="2">
    <source>
        <dbReference type="ARBA" id="ARBA00022630"/>
    </source>
</evidence>
<dbReference type="SUPFAM" id="SSF63380">
    <property type="entry name" value="Riboflavin synthase domain-like"/>
    <property type="match status" value="1"/>
</dbReference>
<dbReference type="InterPro" id="IPR036010">
    <property type="entry name" value="2Fe-2S_ferredoxin-like_sf"/>
</dbReference>
<proteinExistence type="predicted"/>
<keyword evidence="6" id="KW-0408">Iron</keyword>
<dbReference type="InterPro" id="IPR017938">
    <property type="entry name" value="Riboflavin_synthase-like_b-brl"/>
</dbReference>
<keyword evidence="5" id="KW-0560">Oxidoreductase</keyword>
<gene>
    <name evidence="10" type="ORF">OHU17_20340</name>
</gene>
<keyword evidence="7" id="KW-0411">Iron-sulfur</keyword>
<dbReference type="PRINTS" id="PR00409">
    <property type="entry name" value="PHDIOXRDTASE"/>
</dbReference>
<reference evidence="10" key="1">
    <citation type="submission" date="2022-10" db="EMBL/GenBank/DDBJ databases">
        <title>The complete genomes of actinobacterial strains from the NBC collection.</title>
        <authorList>
            <person name="Joergensen T.S."/>
            <person name="Alvarez Arevalo M."/>
            <person name="Sterndorff E.B."/>
            <person name="Faurdal D."/>
            <person name="Vuksanovic O."/>
            <person name="Mourched A.-S."/>
            <person name="Charusanti P."/>
            <person name="Shaw S."/>
            <person name="Blin K."/>
            <person name="Weber T."/>
        </authorList>
    </citation>
    <scope>NUCLEOTIDE SEQUENCE</scope>
    <source>
        <strain evidence="10">NBC_00283</strain>
    </source>
</reference>
<dbReference type="InterPro" id="IPR012675">
    <property type="entry name" value="Beta-grasp_dom_sf"/>
</dbReference>
<dbReference type="InterPro" id="IPR006058">
    <property type="entry name" value="2Fe2S_fd_BS"/>
</dbReference>
<dbReference type="PANTHER" id="PTHR47354:SF1">
    <property type="entry name" value="CARNITINE MONOOXYGENASE REDUCTASE SUBUNIT"/>
    <property type="match status" value="1"/>
</dbReference>